<keyword evidence="7" id="KW-1185">Reference proteome</keyword>
<dbReference type="GO" id="GO:0016925">
    <property type="term" value="P:protein sumoylation"/>
    <property type="evidence" value="ECO:0007669"/>
    <property type="project" value="TreeGrafter"/>
</dbReference>
<dbReference type="InterPro" id="IPR013083">
    <property type="entry name" value="Znf_RING/FYVE/PHD"/>
</dbReference>
<feature type="domain" description="SP-RING-type" evidence="5">
    <location>
        <begin position="1"/>
        <end position="67"/>
    </location>
</feature>
<evidence type="ECO:0000259" key="5">
    <source>
        <dbReference type="PROSITE" id="PS51044"/>
    </source>
</evidence>
<organism evidence="6 7">
    <name type="scientific">Aphis craccivora</name>
    <name type="common">Cowpea aphid</name>
    <dbReference type="NCBI Taxonomy" id="307492"/>
    <lineage>
        <taxon>Eukaryota</taxon>
        <taxon>Metazoa</taxon>
        <taxon>Ecdysozoa</taxon>
        <taxon>Arthropoda</taxon>
        <taxon>Hexapoda</taxon>
        <taxon>Insecta</taxon>
        <taxon>Pterygota</taxon>
        <taxon>Neoptera</taxon>
        <taxon>Paraneoptera</taxon>
        <taxon>Hemiptera</taxon>
        <taxon>Sternorrhyncha</taxon>
        <taxon>Aphidomorpha</taxon>
        <taxon>Aphidoidea</taxon>
        <taxon>Aphididae</taxon>
        <taxon>Aphidini</taxon>
        <taxon>Aphis</taxon>
        <taxon>Aphis</taxon>
    </lineage>
</organism>
<evidence type="ECO:0000313" key="7">
    <source>
        <dbReference type="Proteomes" id="UP000478052"/>
    </source>
</evidence>
<dbReference type="GO" id="GO:0000785">
    <property type="term" value="C:chromatin"/>
    <property type="evidence" value="ECO:0007669"/>
    <property type="project" value="TreeGrafter"/>
</dbReference>
<protein>
    <recommendedName>
        <fullName evidence="5">SP-RING-type domain-containing protein</fullName>
    </recommendedName>
</protein>
<comment type="caution">
    <text evidence="6">The sequence shown here is derived from an EMBL/GenBank/DDBJ whole genome shotgun (WGS) entry which is preliminary data.</text>
</comment>
<dbReference type="Gene3D" id="3.30.40.10">
    <property type="entry name" value="Zinc/RING finger domain, C3HC4 (zinc finger)"/>
    <property type="match status" value="1"/>
</dbReference>
<accession>A0A6G0ZDC6</accession>
<dbReference type="EMBL" id="VUJU01000676">
    <property type="protein sequence ID" value="KAF0768912.1"/>
    <property type="molecule type" value="Genomic_DNA"/>
</dbReference>
<reference evidence="6 7" key="1">
    <citation type="submission" date="2019-08" db="EMBL/GenBank/DDBJ databases">
        <title>Whole genome of Aphis craccivora.</title>
        <authorList>
            <person name="Voronova N.V."/>
            <person name="Shulinski R.S."/>
            <person name="Bandarenka Y.V."/>
            <person name="Zhorov D.G."/>
            <person name="Warner D."/>
        </authorList>
    </citation>
    <scope>NUCLEOTIDE SEQUENCE [LARGE SCALE GENOMIC DNA]</scope>
    <source>
        <strain evidence="6">180601</strain>
        <tissue evidence="6">Whole Body</tissue>
    </source>
</reference>
<evidence type="ECO:0000256" key="1">
    <source>
        <dbReference type="ARBA" id="ARBA00022723"/>
    </source>
</evidence>
<keyword evidence="1" id="KW-0479">Metal-binding</keyword>
<evidence type="ECO:0000256" key="2">
    <source>
        <dbReference type="ARBA" id="ARBA00022771"/>
    </source>
</evidence>
<dbReference type="InterPro" id="IPR004181">
    <property type="entry name" value="Znf_MIZ"/>
</dbReference>
<dbReference type="PANTHER" id="PTHR10782">
    <property type="entry name" value="ZINC FINGER MIZ DOMAIN-CONTAINING PROTEIN"/>
    <property type="match status" value="1"/>
</dbReference>
<dbReference type="GO" id="GO:0006357">
    <property type="term" value="P:regulation of transcription by RNA polymerase II"/>
    <property type="evidence" value="ECO:0007669"/>
    <property type="project" value="TreeGrafter"/>
</dbReference>
<sequence>MRIKIPVKSIHCDHLQCFDASKFILMNEKKPTWMCPIYDNPYLYDDLQIENYFLEIVSSKILKNWSKKIEILADGTWRVFKETKKNQYYSDKVKPINYVDLDNDNEKCIEPRTEPSLESCRTQQLNPNIDNNITINWTSDRKNYVCAFGPAEMAASARCRELQRCID</sequence>
<keyword evidence="3" id="KW-0862">Zinc</keyword>
<dbReference type="AlphaFoldDB" id="A0A6G0ZDC6"/>
<keyword evidence="2 4" id="KW-0863">Zinc-finger</keyword>
<gene>
    <name evidence="6" type="ORF">FWK35_00013366</name>
</gene>
<dbReference type="PANTHER" id="PTHR10782:SF94">
    <property type="entry name" value="SUPPRESSOR OF VARIEGATION 2-10, ISOFORM I"/>
    <property type="match status" value="1"/>
</dbReference>
<dbReference type="GO" id="GO:0008270">
    <property type="term" value="F:zinc ion binding"/>
    <property type="evidence" value="ECO:0007669"/>
    <property type="project" value="UniProtKB-KW"/>
</dbReference>
<dbReference type="OrthoDB" id="10263264at2759"/>
<proteinExistence type="predicted"/>
<dbReference type="GO" id="GO:0061665">
    <property type="term" value="F:SUMO ligase activity"/>
    <property type="evidence" value="ECO:0007669"/>
    <property type="project" value="TreeGrafter"/>
</dbReference>
<dbReference type="Proteomes" id="UP000478052">
    <property type="component" value="Unassembled WGS sequence"/>
</dbReference>
<name>A0A6G0ZDC6_APHCR</name>
<evidence type="ECO:0000256" key="3">
    <source>
        <dbReference type="ARBA" id="ARBA00022833"/>
    </source>
</evidence>
<dbReference type="GO" id="GO:0003712">
    <property type="term" value="F:transcription coregulator activity"/>
    <property type="evidence" value="ECO:0007669"/>
    <property type="project" value="TreeGrafter"/>
</dbReference>
<evidence type="ECO:0000313" key="6">
    <source>
        <dbReference type="EMBL" id="KAF0768912.1"/>
    </source>
</evidence>
<evidence type="ECO:0000256" key="4">
    <source>
        <dbReference type="PROSITE-ProRule" id="PRU00452"/>
    </source>
</evidence>
<dbReference type="PROSITE" id="PS51044">
    <property type="entry name" value="ZF_SP_RING"/>
    <property type="match status" value="1"/>
</dbReference>
<dbReference type="Pfam" id="PF02891">
    <property type="entry name" value="zf-MIZ"/>
    <property type="match status" value="1"/>
</dbReference>